<evidence type="ECO:0000256" key="4">
    <source>
        <dbReference type="ARBA" id="ARBA00022454"/>
    </source>
</evidence>
<keyword evidence="4" id="KW-0158">Chromosome</keyword>
<dbReference type="Ensembl" id="ENSBMST00010002411.1">
    <property type="protein sequence ID" value="ENSBMSP00010002177.1"/>
    <property type="gene ID" value="ENSBMSG00010001666.1"/>
</dbReference>
<name>A0A8C0HTT9_BALMU</name>
<proteinExistence type="inferred from homology"/>
<dbReference type="PANTHER" id="PTHR46790:SF1">
    <property type="entry name" value="CENTROMERE PROTEIN N"/>
    <property type="match status" value="1"/>
</dbReference>
<dbReference type="InterPro" id="IPR007902">
    <property type="entry name" value="Chl4/mis15/CENP-N"/>
</dbReference>
<dbReference type="GO" id="GO:0007059">
    <property type="term" value="P:chromosome segregation"/>
    <property type="evidence" value="ECO:0007669"/>
    <property type="project" value="InterPro"/>
</dbReference>
<evidence type="ECO:0000256" key="2">
    <source>
        <dbReference type="ARBA" id="ARBA00004584"/>
    </source>
</evidence>
<organism evidence="7">
    <name type="scientific">Balaenoptera musculus</name>
    <name type="common">Blue whale</name>
    <dbReference type="NCBI Taxonomy" id="9771"/>
    <lineage>
        <taxon>Eukaryota</taxon>
        <taxon>Metazoa</taxon>
        <taxon>Chordata</taxon>
        <taxon>Craniata</taxon>
        <taxon>Vertebrata</taxon>
        <taxon>Euteleostomi</taxon>
        <taxon>Mammalia</taxon>
        <taxon>Eutheria</taxon>
        <taxon>Laurasiatheria</taxon>
        <taxon>Artiodactyla</taxon>
        <taxon>Whippomorpha</taxon>
        <taxon>Cetacea</taxon>
        <taxon>Mysticeti</taxon>
        <taxon>Balaenopteridae</taxon>
        <taxon>Balaenoptera</taxon>
    </lineage>
</organism>
<dbReference type="GO" id="GO:0000775">
    <property type="term" value="C:chromosome, centromeric region"/>
    <property type="evidence" value="ECO:0007669"/>
    <property type="project" value="UniProtKB-SubCell"/>
</dbReference>
<accession>A0A8C0HTT9</accession>
<evidence type="ECO:0008006" key="8">
    <source>
        <dbReference type="Google" id="ProtNLM"/>
    </source>
</evidence>
<evidence type="ECO:0000256" key="3">
    <source>
        <dbReference type="ARBA" id="ARBA00005566"/>
    </source>
</evidence>
<sequence>MDETVSEFFRRTTLKIPVTEMMTILKTWNFLSENQLQTVNFWQKKESLLQDLVLLCEENRASLNDAALLDIIYTQFHCRYCRCTTFSIAHLHTQ</sequence>
<evidence type="ECO:0000256" key="5">
    <source>
        <dbReference type="ARBA" id="ARBA00023242"/>
    </source>
</evidence>
<evidence type="ECO:0000256" key="1">
    <source>
        <dbReference type="ARBA" id="ARBA00004123"/>
    </source>
</evidence>
<comment type="similarity">
    <text evidence="3">Belongs to the CENP-N/CHL4 family.</text>
</comment>
<protein>
    <recommendedName>
        <fullName evidence="8">Centromere protein N</fullName>
    </recommendedName>
</protein>
<reference evidence="7" key="1">
    <citation type="submission" date="2023-09" db="UniProtKB">
        <authorList>
            <consortium name="Ensembl"/>
        </authorList>
    </citation>
    <scope>IDENTIFICATION</scope>
</reference>
<comment type="subcellular location">
    <subcellularLocation>
        <location evidence="2">Chromosome</location>
        <location evidence="2">Centromere</location>
    </subcellularLocation>
    <subcellularLocation>
        <location evidence="1">Nucleus</location>
    </subcellularLocation>
</comment>
<dbReference type="GeneTree" id="ENSGT00390000004738"/>
<dbReference type="GO" id="GO:0034080">
    <property type="term" value="P:CENP-A containing chromatin assembly"/>
    <property type="evidence" value="ECO:0007669"/>
    <property type="project" value="InterPro"/>
</dbReference>
<dbReference type="Pfam" id="PF05238">
    <property type="entry name" value="CENP-N"/>
    <property type="match status" value="1"/>
</dbReference>
<dbReference type="PANTHER" id="PTHR46790">
    <property type="entry name" value="CENTROMERE PROTEIN N"/>
    <property type="match status" value="1"/>
</dbReference>
<evidence type="ECO:0000256" key="6">
    <source>
        <dbReference type="ARBA" id="ARBA00023328"/>
    </source>
</evidence>
<dbReference type="GO" id="GO:0005654">
    <property type="term" value="C:nucleoplasm"/>
    <property type="evidence" value="ECO:0007669"/>
    <property type="project" value="TreeGrafter"/>
</dbReference>
<dbReference type="AlphaFoldDB" id="A0A8C0HTT9"/>
<evidence type="ECO:0000313" key="7">
    <source>
        <dbReference type="Ensembl" id="ENSBMSP00010002177.1"/>
    </source>
</evidence>
<dbReference type="OMA" id="CTTFSIA"/>
<keyword evidence="6" id="KW-0137">Centromere</keyword>
<dbReference type="InterPro" id="IPR052011">
    <property type="entry name" value="CENP-NAC/CAD_complex"/>
</dbReference>
<keyword evidence="5" id="KW-0539">Nucleus</keyword>